<keyword evidence="1" id="KW-0560">Oxidoreductase</keyword>
<accession>A0A1Q9LLW1</accession>
<proteinExistence type="predicted"/>
<dbReference type="Proteomes" id="UP000186040">
    <property type="component" value="Unassembled WGS sequence"/>
</dbReference>
<dbReference type="SUPFAM" id="SSF51430">
    <property type="entry name" value="NAD(P)-linked oxidoreductase"/>
    <property type="match status" value="1"/>
</dbReference>
<evidence type="ECO:0000313" key="4">
    <source>
        <dbReference type="Proteomes" id="UP000186040"/>
    </source>
</evidence>
<dbReference type="GO" id="GO:0005829">
    <property type="term" value="C:cytosol"/>
    <property type="evidence" value="ECO:0007669"/>
    <property type="project" value="TreeGrafter"/>
</dbReference>
<dbReference type="RefSeq" id="WP_075975276.1">
    <property type="nucleotide sequence ID" value="NZ_MKQR01000013.1"/>
</dbReference>
<evidence type="ECO:0000313" key="3">
    <source>
        <dbReference type="EMBL" id="OLR93010.1"/>
    </source>
</evidence>
<dbReference type="STRING" id="1193682.BJP25_18800"/>
<dbReference type="InterPro" id="IPR036812">
    <property type="entry name" value="NAD(P)_OxRdtase_dom_sf"/>
</dbReference>
<dbReference type="PANTHER" id="PTHR43364:SF4">
    <property type="entry name" value="NAD(P)-LINKED OXIDOREDUCTASE SUPERFAMILY PROTEIN"/>
    <property type="match status" value="1"/>
</dbReference>
<evidence type="ECO:0000256" key="1">
    <source>
        <dbReference type="ARBA" id="ARBA00023002"/>
    </source>
</evidence>
<dbReference type="InterPro" id="IPR023210">
    <property type="entry name" value="NADP_OxRdtase_dom"/>
</dbReference>
<protein>
    <submittedName>
        <fullName evidence="3">Oxidoreductase</fullName>
    </submittedName>
</protein>
<dbReference type="CDD" id="cd19080">
    <property type="entry name" value="AKR_AKR9A_9B"/>
    <property type="match status" value="1"/>
</dbReference>
<dbReference type="InterPro" id="IPR050523">
    <property type="entry name" value="AKR_Detox_Biosynth"/>
</dbReference>
<sequence>MRHTTFGRTSGLRVSALALGTGTFGTRWGHGSTPEVAARVLDRFADAGGTFLDTADGYQVGESEEILGELLDGRRERFTLATKFSLGQGESHPLTAGNSRQHMVRAVENSLRRLRTDRVDLLWVHAPDGLTPMEEVLRGLDDLARAGKVLHAGLSNFPAWRTARGVALAEARGQLPLAAVQFEYSLVERTADREVLPMAEALGLGAALWSPLGGGLLTGKYRSSGEGRLSAWGRVIHTEDDQRKTAAVDVVLAVADELGAAPAQVAVAWLLAKAERSTTALVPIIGPRTEDHLESYLGALDVHLSAEQLATLDKASAVPLGQPHDFFTAESATLHGGGDFRAPVIPVA</sequence>
<dbReference type="Pfam" id="PF00248">
    <property type="entry name" value="Aldo_ket_red"/>
    <property type="match status" value="1"/>
</dbReference>
<organism evidence="3 4">
    <name type="scientific">Actinokineospora bangkokensis</name>
    <dbReference type="NCBI Taxonomy" id="1193682"/>
    <lineage>
        <taxon>Bacteria</taxon>
        <taxon>Bacillati</taxon>
        <taxon>Actinomycetota</taxon>
        <taxon>Actinomycetes</taxon>
        <taxon>Pseudonocardiales</taxon>
        <taxon>Pseudonocardiaceae</taxon>
        <taxon>Actinokineospora</taxon>
    </lineage>
</organism>
<evidence type="ECO:0000259" key="2">
    <source>
        <dbReference type="Pfam" id="PF00248"/>
    </source>
</evidence>
<dbReference type="AlphaFoldDB" id="A0A1Q9LLW1"/>
<keyword evidence="4" id="KW-1185">Reference proteome</keyword>
<dbReference type="GO" id="GO:0016491">
    <property type="term" value="F:oxidoreductase activity"/>
    <property type="evidence" value="ECO:0007669"/>
    <property type="project" value="UniProtKB-KW"/>
</dbReference>
<feature type="domain" description="NADP-dependent oxidoreductase" evidence="2">
    <location>
        <begin position="17"/>
        <end position="315"/>
    </location>
</feature>
<dbReference type="EMBL" id="MKQR01000013">
    <property type="protein sequence ID" value="OLR93010.1"/>
    <property type="molecule type" value="Genomic_DNA"/>
</dbReference>
<dbReference type="PANTHER" id="PTHR43364">
    <property type="entry name" value="NADH-SPECIFIC METHYLGLYOXAL REDUCTASE-RELATED"/>
    <property type="match status" value="1"/>
</dbReference>
<dbReference type="OrthoDB" id="9768793at2"/>
<reference evidence="3 4" key="1">
    <citation type="submission" date="2016-10" db="EMBL/GenBank/DDBJ databases">
        <title>The Draft Genome Sequence of Actinokineospora bangkokensis 44EHWT reveals the biosynthetic pathway of antifungal compounds Thailandins with unusual extender unit butylmalonyl-CoA.</title>
        <authorList>
            <person name="Greule A."/>
            <person name="Intra B."/>
            <person name="Flemming S."/>
            <person name="Rommel M.G."/>
            <person name="Panbangred W."/>
            <person name="Bechthold A."/>
        </authorList>
    </citation>
    <scope>NUCLEOTIDE SEQUENCE [LARGE SCALE GENOMIC DNA]</scope>
    <source>
        <strain evidence="3 4">44EHW</strain>
    </source>
</reference>
<dbReference type="Gene3D" id="3.20.20.100">
    <property type="entry name" value="NADP-dependent oxidoreductase domain"/>
    <property type="match status" value="1"/>
</dbReference>
<gene>
    <name evidence="3" type="ORF">BJP25_18800</name>
</gene>
<comment type="caution">
    <text evidence="3">The sequence shown here is derived from an EMBL/GenBank/DDBJ whole genome shotgun (WGS) entry which is preliminary data.</text>
</comment>
<name>A0A1Q9LLW1_9PSEU</name>